<accession>A0ABR4FJ00</accession>
<feature type="region of interest" description="Disordered" evidence="2">
    <location>
        <begin position="1"/>
        <end position="24"/>
    </location>
</feature>
<comment type="caution">
    <text evidence="3">The sequence shown here is derived from an EMBL/GenBank/DDBJ whole genome shotgun (WGS) entry which is preliminary data.</text>
</comment>
<evidence type="ECO:0000313" key="4">
    <source>
        <dbReference type="Proteomes" id="UP001610563"/>
    </source>
</evidence>
<reference evidence="3 4" key="1">
    <citation type="submission" date="2024-07" db="EMBL/GenBank/DDBJ databases">
        <title>Section-level genome sequencing and comparative genomics of Aspergillus sections Usti and Cavernicolus.</title>
        <authorList>
            <consortium name="Lawrence Berkeley National Laboratory"/>
            <person name="Nybo J.L."/>
            <person name="Vesth T.C."/>
            <person name="Theobald S."/>
            <person name="Frisvad J.C."/>
            <person name="Larsen T.O."/>
            <person name="Kjaerboelling I."/>
            <person name="Rothschild-Mancinelli K."/>
            <person name="Lyhne E.K."/>
            <person name="Kogle M.E."/>
            <person name="Barry K."/>
            <person name="Clum A."/>
            <person name="Na H."/>
            <person name="Ledsgaard L."/>
            <person name="Lin J."/>
            <person name="Lipzen A."/>
            <person name="Kuo A."/>
            <person name="Riley R."/>
            <person name="Mondo S."/>
            <person name="Labutti K."/>
            <person name="Haridas S."/>
            <person name="Pangalinan J."/>
            <person name="Salamov A.A."/>
            <person name="Simmons B.A."/>
            <person name="Magnuson J.K."/>
            <person name="Chen J."/>
            <person name="Drula E."/>
            <person name="Henrissat B."/>
            <person name="Wiebenga A."/>
            <person name="Lubbers R.J."/>
            <person name="Gomes A.C."/>
            <person name="Makela M.R."/>
            <person name="Stajich J."/>
            <person name="Grigoriev I.V."/>
            <person name="Mortensen U.H."/>
            <person name="De Vries R.P."/>
            <person name="Baker S.E."/>
            <person name="Andersen M.R."/>
        </authorList>
    </citation>
    <scope>NUCLEOTIDE SEQUENCE [LARGE SCALE GENOMIC DNA]</scope>
    <source>
        <strain evidence="3 4">CBS 209.92</strain>
    </source>
</reference>
<gene>
    <name evidence="3" type="ORF">BJX66DRAFT_135094</name>
</gene>
<dbReference type="Proteomes" id="UP001610563">
    <property type="component" value="Unassembled WGS sequence"/>
</dbReference>
<evidence type="ECO:0000256" key="1">
    <source>
        <dbReference type="SAM" id="Coils"/>
    </source>
</evidence>
<feature type="region of interest" description="Disordered" evidence="2">
    <location>
        <begin position="433"/>
        <end position="472"/>
    </location>
</feature>
<name>A0ABR4FJ00_9EURO</name>
<keyword evidence="1" id="KW-0175">Coiled coil</keyword>
<protein>
    <submittedName>
        <fullName evidence="3">Uncharacterized protein</fullName>
    </submittedName>
</protein>
<feature type="coiled-coil region" evidence="1">
    <location>
        <begin position="316"/>
        <end position="343"/>
    </location>
</feature>
<proteinExistence type="predicted"/>
<dbReference type="EMBL" id="JBFTWV010000255">
    <property type="protein sequence ID" value="KAL2783221.1"/>
    <property type="molecule type" value="Genomic_DNA"/>
</dbReference>
<feature type="compositionally biased region" description="Acidic residues" evidence="2">
    <location>
        <begin position="433"/>
        <end position="444"/>
    </location>
</feature>
<evidence type="ECO:0000256" key="2">
    <source>
        <dbReference type="SAM" id="MobiDB-lite"/>
    </source>
</evidence>
<evidence type="ECO:0000313" key="3">
    <source>
        <dbReference type="EMBL" id="KAL2783221.1"/>
    </source>
</evidence>
<sequence>MWCDSEDPADYPPDKPINAESGKFTYNNTDGLRYDRIARASEEELKREVRRRARHYTKPWAIAQLSLYGIEHKKSDSVGNLQKIFENAVKKGQCKTPTAELQAFEARLAETYRRQLTEHAKAVEKWEKERFAQLSNVADEAHFNTDRFLAKYFLAGGVVGGLPDKTRQKDALILDDEAPYNLFEKVNAIPGLVCRQMKYVTLVGWEESITSAALDAAFEKLASAVTKRYKIDVPSEEAEMDLDRFMGKYFWSSRATRVPDQKKTPEPLKFPAYAFGDRKLEAILKEGVSATPGLHLESTSEYVVVGWGAGKVGKVVQALEGERQQMEAEEEAEEKAREAEEEAEFWHPHKTFMASYRPTPGPLTLGDLKGSYMVKCDKLSGAWEDACREMRIDIQPQTNPLGLVAAFDFGILSGTMLLSLSEDSLHAFAEEMAVDPDSDSDSDAGPESQFDYPGKRKRNGGDGNPNASFRRRLGEAPRPNRVYFRWAGAAAETNDLDGPIDELNDRGYLDFSPSDKSVAHGMWIYAVIFGSDTKIDLSVHKIANEPNQAPRNKWSDYQDPKFYNMYPKWH</sequence>
<organism evidence="3 4">
    <name type="scientific">Aspergillus keveii</name>
    <dbReference type="NCBI Taxonomy" id="714993"/>
    <lineage>
        <taxon>Eukaryota</taxon>
        <taxon>Fungi</taxon>
        <taxon>Dikarya</taxon>
        <taxon>Ascomycota</taxon>
        <taxon>Pezizomycotina</taxon>
        <taxon>Eurotiomycetes</taxon>
        <taxon>Eurotiomycetidae</taxon>
        <taxon>Eurotiales</taxon>
        <taxon>Aspergillaceae</taxon>
        <taxon>Aspergillus</taxon>
        <taxon>Aspergillus subgen. Nidulantes</taxon>
    </lineage>
</organism>
<keyword evidence="4" id="KW-1185">Reference proteome</keyword>